<dbReference type="GO" id="GO:0005524">
    <property type="term" value="F:ATP binding"/>
    <property type="evidence" value="ECO:0007669"/>
    <property type="project" value="UniProtKB-KW"/>
</dbReference>
<name>A8BDZ5_GIAIC</name>
<dbReference type="Gene3D" id="1.25.40.20">
    <property type="entry name" value="Ankyrin repeat-containing domain"/>
    <property type="match status" value="1"/>
</dbReference>
<keyword evidence="4 7" id="KW-0418">Kinase</keyword>
<evidence type="ECO:0000313" key="7">
    <source>
        <dbReference type="EMBL" id="KAE8305866.1"/>
    </source>
</evidence>
<dbReference type="PANTHER" id="PTHR43671:SF13">
    <property type="entry name" value="SERINE_THREONINE-PROTEIN KINASE NEK2"/>
    <property type="match status" value="1"/>
</dbReference>
<dbReference type="InterPro" id="IPR008271">
    <property type="entry name" value="Ser/Thr_kinase_AS"/>
</dbReference>
<organism evidence="7 8">
    <name type="scientific">Giardia intestinalis (strain ATCC 50803 / WB clone C6)</name>
    <name type="common">Giardia lamblia</name>
    <dbReference type="NCBI Taxonomy" id="184922"/>
    <lineage>
        <taxon>Eukaryota</taxon>
        <taxon>Metamonada</taxon>
        <taxon>Diplomonadida</taxon>
        <taxon>Hexamitidae</taxon>
        <taxon>Giardiinae</taxon>
        <taxon>Giardia</taxon>
    </lineage>
</organism>
<proteinExistence type="predicted"/>
<dbReference type="SUPFAM" id="SSF56112">
    <property type="entry name" value="Protein kinase-like (PK-like)"/>
    <property type="match status" value="1"/>
</dbReference>
<dbReference type="EC" id="2.7.11.1" evidence="1"/>
<dbReference type="VEuPathDB" id="GiardiaDB:GL50803_5346"/>
<feature type="domain" description="Protein kinase" evidence="6">
    <location>
        <begin position="17"/>
        <end position="283"/>
    </location>
</feature>
<dbReference type="InterPro" id="IPR050660">
    <property type="entry name" value="NEK_Ser/Thr_kinase"/>
</dbReference>
<dbReference type="InterPro" id="IPR011009">
    <property type="entry name" value="Kinase-like_dom_sf"/>
</dbReference>
<dbReference type="Pfam" id="PF00069">
    <property type="entry name" value="Pkinase"/>
    <property type="match status" value="1"/>
</dbReference>
<protein>
    <recommendedName>
        <fullName evidence="1">non-specific serine/threonine protein kinase</fullName>
        <ecNumber evidence="1">2.7.11.1</ecNumber>
    </recommendedName>
</protein>
<dbReference type="GeneID" id="5700455"/>
<dbReference type="SMART" id="SM00248">
    <property type="entry name" value="ANK"/>
    <property type="match status" value="2"/>
</dbReference>
<dbReference type="SMART" id="SM00220">
    <property type="entry name" value="S_TKc"/>
    <property type="match status" value="1"/>
</dbReference>
<dbReference type="STRING" id="184922.A8BDZ5"/>
<dbReference type="EMBL" id="AACB03000001">
    <property type="protein sequence ID" value="KAE8305866.1"/>
    <property type="molecule type" value="Genomic_DNA"/>
</dbReference>
<keyword evidence="3" id="KW-0547">Nucleotide-binding</keyword>
<keyword evidence="2" id="KW-0808">Transferase</keyword>
<evidence type="ECO:0000256" key="3">
    <source>
        <dbReference type="ARBA" id="ARBA00022741"/>
    </source>
</evidence>
<accession>A8BDZ5</accession>
<dbReference type="PROSITE" id="PS00108">
    <property type="entry name" value="PROTEIN_KINASE_ST"/>
    <property type="match status" value="1"/>
</dbReference>
<dbReference type="InterPro" id="IPR036770">
    <property type="entry name" value="Ankyrin_rpt-contain_sf"/>
</dbReference>
<dbReference type="HOGENOM" id="CLU_553713_0_0_1"/>
<evidence type="ECO:0000256" key="4">
    <source>
        <dbReference type="ARBA" id="ARBA00022777"/>
    </source>
</evidence>
<evidence type="ECO:0000256" key="1">
    <source>
        <dbReference type="ARBA" id="ARBA00012513"/>
    </source>
</evidence>
<dbReference type="RefSeq" id="XP_001707554.1">
    <property type="nucleotide sequence ID" value="XM_001707502.1"/>
</dbReference>
<keyword evidence="5" id="KW-0067">ATP-binding</keyword>
<dbReference type="SUPFAM" id="SSF48403">
    <property type="entry name" value="Ankyrin repeat"/>
    <property type="match status" value="1"/>
</dbReference>
<dbReference type="Gene3D" id="1.10.510.10">
    <property type="entry name" value="Transferase(Phosphotransferase) domain 1"/>
    <property type="match status" value="1"/>
</dbReference>
<keyword evidence="8" id="KW-1185">Reference proteome</keyword>
<dbReference type="Proteomes" id="UP000001548">
    <property type="component" value="Unassembled WGS sequence"/>
</dbReference>
<dbReference type="OMA" id="HMAMTIV"/>
<dbReference type="PANTHER" id="PTHR43671">
    <property type="entry name" value="SERINE/THREONINE-PROTEIN KINASE NEK"/>
    <property type="match status" value="1"/>
</dbReference>
<dbReference type="PROSITE" id="PS50011">
    <property type="entry name" value="PROTEIN_KINASE_DOM"/>
    <property type="match status" value="1"/>
</dbReference>
<dbReference type="KEGG" id="gla:GL50803_005346"/>
<gene>
    <name evidence="7" type="ORF">GL50803_005346</name>
</gene>
<evidence type="ECO:0000259" key="6">
    <source>
        <dbReference type="PROSITE" id="PS50011"/>
    </source>
</evidence>
<dbReference type="AlphaFoldDB" id="A8BDZ5"/>
<dbReference type="InterPro" id="IPR000719">
    <property type="entry name" value="Prot_kinase_dom"/>
</dbReference>
<evidence type="ECO:0000256" key="5">
    <source>
        <dbReference type="ARBA" id="ARBA00022840"/>
    </source>
</evidence>
<sequence>MTEEPVFIQKGSVTDKYTIDRVVGTGSYGKVYAVTSAQKDKLLCCKKIMYSCLSSKAKELVTNEIDITMKLDHPNIVKYYEVFDDVDENSYSIIMDYYKNGDMLKFLTDHKKHGKKIDEDLLWAIMIQVLLALSYCHSPFNATGKAVIHRDIKPANLLIGDDMQVKLADFGVCRLYENAQEHMAMTIVGTPIYMPPESFESRTYTTSFDIWSLGCTMYELAAQKYLITGPTDRDRLERARKVSSSQLSIPGYSTEFVRIISAMIKYHPDDRPSASDIIKSPEVQSITKKWAEEGRYGHIRIVDSPSIAANAITINLFGLHDFSKLGDAAEGRVGDSQDNCAKAVPVPLDIQDVKIDPVSLDVSNAALKPLSAGDLNDIILKSTTPLIDAVKDNDIDGVKRHIDSHKRKQRLDGMTALMIAAVTNNVEAGRILLDDEKRMRSLSGFTALLYAIENRNLEFARLMASHEKDIKVDRISPRAAAEKMGMNELLPLL</sequence>
<evidence type="ECO:0000256" key="2">
    <source>
        <dbReference type="ARBA" id="ARBA00022679"/>
    </source>
</evidence>
<comment type="caution">
    <text evidence="7">The sequence shown here is derived from an EMBL/GenBank/DDBJ whole genome shotgun (WGS) entry which is preliminary data.</text>
</comment>
<dbReference type="GO" id="GO:0004674">
    <property type="term" value="F:protein serine/threonine kinase activity"/>
    <property type="evidence" value="ECO:0007669"/>
    <property type="project" value="UniProtKB-EC"/>
</dbReference>
<reference evidence="7 8" key="1">
    <citation type="journal article" date="2007" name="Science">
        <title>Genomic minimalism in the early diverging intestinal parasite Giardia lamblia.</title>
        <authorList>
            <person name="Morrison H.G."/>
            <person name="McArthur A.G."/>
            <person name="Gillin F.D."/>
            <person name="Aley S.B."/>
            <person name="Adam R.D."/>
            <person name="Olsen G.J."/>
            <person name="Best A.A."/>
            <person name="Cande W.Z."/>
            <person name="Chen F."/>
            <person name="Cipriano M.J."/>
            <person name="Davids B.J."/>
            <person name="Dawson S.C."/>
            <person name="Elmendorf H.G."/>
            <person name="Hehl A.B."/>
            <person name="Holder M.E."/>
            <person name="Huse S.M."/>
            <person name="Kim U.U."/>
            <person name="Lasek-Nesselquist E."/>
            <person name="Manning G."/>
            <person name="Nigam A."/>
            <person name="Nixon J.E."/>
            <person name="Palm D."/>
            <person name="Passamaneck N.E."/>
            <person name="Prabhu A."/>
            <person name="Reich C.I."/>
            <person name="Reiner D.S."/>
            <person name="Samuelson J."/>
            <person name="Svard S.G."/>
            <person name="Sogin M.L."/>
        </authorList>
    </citation>
    <scope>NUCLEOTIDE SEQUENCE [LARGE SCALE GENOMIC DNA]</scope>
    <source>
        <strain evidence="7 8">WB C6</strain>
    </source>
</reference>
<dbReference type="InterPro" id="IPR002110">
    <property type="entry name" value="Ankyrin_rpt"/>
</dbReference>
<dbReference type="Pfam" id="PF12796">
    <property type="entry name" value="Ank_2"/>
    <property type="match status" value="1"/>
</dbReference>
<evidence type="ECO:0000313" key="8">
    <source>
        <dbReference type="Proteomes" id="UP000001548"/>
    </source>
</evidence>